<evidence type="ECO:0000256" key="4">
    <source>
        <dbReference type="ARBA" id="ARBA00023239"/>
    </source>
</evidence>
<dbReference type="EMBL" id="CP033969">
    <property type="protein sequence ID" value="AZG14383.1"/>
    <property type="molecule type" value="Genomic_DNA"/>
</dbReference>
<dbReference type="GO" id="GO:0016846">
    <property type="term" value="F:carbon-sulfur lyase activity"/>
    <property type="evidence" value="ECO:0007669"/>
    <property type="project" value="InterPro"/>
</dbReference>
<feature type="domain" description="CENP-V/GFA" evidence="5">
    <location>
        <begin position="3"/>
        <end position="131"/>
    </location>
</feature>
<dbReference type="Gene3D" id="3.90.1590.10">
    <property type="entry name" value="glutathione-dependent formaldehyde- activating enzyme (gfa)"/>
    <property type="match status" value="1"/>
</dbReference>
<organism evidence="6 7">
    <name type="scientific">Cupriavidus pauculus</name>
    <dbReference type="NCBI Taxonomy" id="82633"/>
    <lineage>
        <taxon>Bacteria</taxon>
        <taxon>Pseudomonadati</taxon>
        <taxon>Pseudomonadota</taxon>
        <taxon>Betaproteobacteria</taxon>
        <taxon>Burkholderiales</taxon>
        <taxon>Burkholderiaceae</taxon>
        <taxon>Cupriavidus</taxon>
    </lineage>
</organism>
<evidence type="ECO:0000256" key="1">
    <source>
        <dbReference type="ARBA" id="ARBA00005495"/>
    </source>
</evidence>
<dbReference type="PANTHER" id="PTHR33337:SF44">
    <property type="entry name" value="DUF636 DOMAIN PROTEIN (AFU_ORTHOLOGUE AFUA_1G09754)"/>
    <property type="match status" value="1"/>
</dbReference>
<gene>
    <name evidence="6" type="ORF">EHF44_13515</name>
</gene>
<dbReference type="Pfam" id="PF04828">
    <property type="entry name" value="GFA"/>
    <property type="match status" value="1"/>
</dbReference>
<dbReference type="PANTHER" id="PTHR33337">
    <property type="entry name" value="GFA DOMAIN-CONTAINING PROTEIN"/>
    <property type="match status" value="1"/>
</dbReference>
<dbReference type="InterPro" id="IPR006913">
    <property type="entry name" value="CENP-V/GFA"/>
</dbReference>
<protein>
    <submittedName>
        <fullName evidence="6">GFA family protein</fullName>
    </submittedName>
</protein>
<keyword evidence="4" id="KW-0456">Lyase</keyword>
<reference evidence="7" key="1">
    <citation type="submission" date="2018-11" db="EMBL/GenBank/DDBJ databases">
        <title>FDA dAtabase for Regulatory Grade micrObial Sequences (FDA-ARGOS): Supporting development and validation of Infectious Disease Dx tests.</title>
        <authorList>
            <person name="Goldberg B."/>
            <person name="Campos J."/>
            <person name="Tallon L."/>
            <person name="Sadzewicz L."/>
            <person name="Zhao X."/>
            <person name="Vavikolanu K."/>
            <person name="Mehta A."/>
            <person name="Aluvathingal J."/>
            <person name="Nadendla S."/>
            <person name="Geyer C."/>
            <person name="Nandy P."/>
            <person name="Yan Y."/>
            <person name="Sichtig H."/>
        </authorList>
    </citation>
    <scope>NUCLEOTIDE SEQUENCE [LARGE SCALE GENOMIC DNA]</scope>
    <source>
        <strain evidence="7">FDAARGOS_614</strain>
    </source>
</reference>
<name>A0A3G8H1I7_9BURK</name>
<evidence type="ECO:0000256" key="2">
    <source>
        <dbReference type="ARBA" id="ARBA00022723"/>
    </source>
</evidence>
<sequence length="170" mass="18813">MHLEGSCQCGAVQFSLESDSPYPYMRCHCSICRKTGGSGGFGINLGGDAHSLRVSGQEHVAHFHAVIREPGKRPKRSKGYRHFCRQCGSPLWMWDPRWPDLVHPYAGAIDTPLPRPPDVVEAGLDYVAPWVEVPRGKGHRHVGTWPEESLREWHARHGLLSSVGAAESDG</sequence>
<proteinExistence type="inferred from homology"/>
<dbReference type="AlphaFoldDB" id="A0A3G8H1I7"/>
<dbReference type="InterPro" id="IPR011057">
    <property type="entry name" value="Mss4-like_sf"/>
</dbReference>
<dbReference type="OrthoDB" id="327703at2"/>
<dbReference type="KEGG" id="cpau:EHF44_13515"/>
<dbReference type="SUPFAM" id="SSF51316">
    <property type="entry name" value="Mss4-like"/>
    <property type="match status" value="1"/>
</dbReference>
<evidence type="ECO:0000313" key="7">
    <source>
        <dbReference type="Proteomes" id="UP000270411"/>
    </source>
</evidence>
<comment type="similarity">
    <text evidence="1">Belongs to the Gfa family.</text>
</comment>
<evidence type="ECO:0000313" key="6">
    <source>
        <dbReference type="EMBL" id="AZG14383.1"/>
    </source>
</evidence>
<evidence type="ECO:0000259" key="5">
    <source>
        <dbReference type="PROSITE" id="PS51891"/>
    </source>
</evidence>
<dbReference type="GO" id="GO:0046872">
    <property type="term" value="F:metal ion binding"/>
    <property type="evidence" value="ECO:0007669"/>
    <property type="project" value="UniProtKB-KW"/>
</dbReference>
<accession>A0A3G8H1I7</accession>
<dbReference type="Proteomes" id="UP000270411">
    <property type="component" value="Chromosome 1"/>
</dbReference>
<keyword evidence="3" id="KW-0862">Zinc</keyword>
<evidence type="ECO:0000256" key="3">
    <source>
        <dbReference type="ARBA" id="ARBA00022833"/>
    </source>
</evidence>
<keyword evidence="2" id="KW-0479">Metal-binding</keyword>
<dbReference type="RefSeq" id="WP_124684218.1">
    <property type="nucleotide sequence ID" value="NZ_CP033969.1"/>
</dbReference>
<dbReference type="PROSITE" id="PS51891">
    <property type="entry name" value="CENP_V_GFA"/>
    <property type="match status" value="1"/>
</dbReference>